<sequence length="188" mass="21814">MNIVTYILSWLSYKLNQKPQNGITKLMDFYNKHMETSEEYKKNIENDTEYKTYIALIDKNKGLMDIDISVMSKFYNLFNNLCKMYNELQTANNNAQEYLKYVNNFADEYKNIFNENFNDTNDNLFKQVLSVVSNDYNYIKSTLNVESMDGSSSGTSTSNSEPEVSYSETTLSSSLIIKKLILIPSIIF</sequence>
<proteinExistence type="predicted"/>
<dbReference type="VEuPathDB" id="PlasmoDB:PBANKA_0316900"/>
<accession>A0A0Y9PZ70</accession>
<dbReference type="InterPro" id="IPR006477">
    <property type="entry name" value="Yir_bir_cir"/>
</dbReference>
<dbReference type="Proteomes" id="UP000069549">
    <property type="component" value="Unassembled WGS sequence"/>
</dbReference>
<dbReference type="NCBIfam" id="TIGR01590">
    <property type="entry name" value="yir-bir-cir_Pla"/>
    <property type="match status" value="1"/>
</dbReference>
<name>A0A0Y9PZ70_PLABE</name>
<organism evidence="1 2">
    <name type="scientific">Plasmodium berghei</name>
    <dbReference type="NCBI Taxonomy" id="5821"/>
    <lineage>
        <taxon>Eukaryota</taxon>
        <taxon>Sar</taxon>
        <taxon>Alveolata</taxon>
        <taxon>Apicomplexa</taxon>
        <taxon>Aconoidasida</taxon>
        <taxon>Haemosporida</taxon>
        <taxon>Plasmodiidae</taxon>
        <taxon>Plasmodium</taxon>
        <taxon>Plasmodium (Vinckeia)</taxon>
    </lineage>
</organism>
<reference evidence="1 2" key="1">
    <citation type="submission" date="2016-02" db="EMBL/GenBank/DDBJ databases">
        <authorList>
            <consortium name="Pathogen Informatics"/>
        </authorList>
    </citation>
    <scope>NUCLEOTIDE SEQUENCE [LARGE SCALE GENOMIC DNA]</scope>
    <source>
        <strain evidence="1 2">K173</strain>
    </source>
</reference>
<dbReference type="EMBL" id="FFUQ01000458">
    <property type="protein sequence ID" value="CXH20191.1"/>
    <property type="molecule type" value="Genomic_DNA"/>
</dbReference>
<protein>
    <submittedName>
        <fullName evidence="1">Plasmodium variant antigen protein Cir/Yir/Bir, putative</fullName>
    </submittedName>
</protein>
<evidence type="ECO:0000313" key="1">
    <source>
        <dbReference type="EMBL" id="CXH20191.1"/>
    </source>
</evidence>
<evidence type="ECO:0000313" key="2">
    <source>
        <dbReference type="Proteomes" id="UP000069549"/>
    </source>
</evidence>
<dbReference type="Pfam" id="PF06022">
    <property type="entry name" value="Cir_Bir_Yir"/>
    <property type="match status" value="1"/>
</dbReference>
<dbReference type="AlphaFoldDB" id="A0A0Y9PZ70"/>
<gene>
    <name evidence="1" type="ORF">PBK173_000497600</name>
</gene>